<sequence length="123" mass="13457">MEKEANCEASDEKDELKGVLGDDLFARFAALKASLPSSVPPNTSDGGDQSVRPNENGDTEDDDEVEKIIQWAKDAARLDPSSATDDDDDDGNDEKEEEDEDDDGDDNNHGDRVEGDKRGKEQK</sequence>
<proteinExistence type="predicted"/>
<keyword evidence="3" id="KW-1185">Reference proteome</keyword>
<feature type="compositionally biased region" description="Polar residues" evidence="1">
    <location>
        <begin position="35"/>
        <end position="53"/>
    </location>
</feature>
<dbReference type="EMBL" id="JBBPBK010000011">
    <property type="protein sequence ID" value="KAK9274750.1"/>
    <property type="molecule type" value="Genomic_DNA"/>
</dbReference>
<comment type="caution">
    <text evidence="2">The sequence shown here is derived from an EMBL/GenBank/DDBJ whole genome shotgun (WGS) entry which is preliminary data.</text>
</comment>
<feature type="region of interest" description="Disordered" evidence="1">
    <location>
        <begin position="32"/>
        <end position="123"/>
    </location>
</feature>
<reference evidence="2 3" key="1">
    <citation type="journal article" date="2024" name="Plant J.">
        <title>Genome sequences and population genomics reveal climatic adaptation and genomic divergence between two closely related sweetgum species.</title>
        <authorList>
            <person name="Xu W.Q."/>
            <person name="Ren C.Q."/>
            <person name="Zhang X.Y."/>
            <person name="Comes H.P."/>
            <person name="Liu X.H."/>
            <person name="Li Y.G."/>
            <person name="Kettle C.J."/>
            <person name="Jalonen R."/>
            <person name="Gaisberger H."/>
            <person name="Ma Y.Z."/>
            <person name="Qiu Y.X."/>
        </authorList>
    </citation>
    <scope>NUCLEOTIDE SEQUENCE [LARGE SCALE GENOMIC DNA]</scope>
    <source>
        <strain evidence="2">Hangzhou</strain>
    </source>
</reference>
<feature type="compositionally biased region" description="Basic and acidic residues" evidence="1">
    <location>
        <begin position="106"/>
        <end position="123"/>
    </location>
</feature>
<protein>
    <submittedName>
        <fullName evidence="2">Uncharacterized protein</fullName>
    </submittedName>
</protein>
<evidence type="ECO:0000313" key="3">
    <source>
        <dbReference type="Proteomes" id="UP001415857"/>
    </source>
</evidence>
<accession>A0AAP0WQH8</accession>
<dbReference type="AlphaFoldDB" id="A0AAP0WQH8"/>
<evidence type="ECO:0000313" key="2">
    <source>
        <dbReference type="EMBL" id="KAK9274750.1"/>
    </source>
</evidence>
<gene>
    <name evidence="2" type="ORF">L1049_022002</name>
</gene>
<name>A0AAP0WQH8_LIQFO</name>
<dbReference type="Proteomes" id="UP001415857">
    <property type="component" value="Unassembled WGS sequence"/>
</dbReference>
<organism evidence="2 3">
    <name type="scientific">Liquidambar formosana</name>
    <name type="common">Formosan gum</name>
    <dbReference type="NCBI Taxonomy" id="63359"/>
    <lineage>
        <taxon>Eukaryota</taxon>
        <taxon>Viridiplantae</taxon>
        <taxon>Streptophyta</taxon>
        <taxon>Embryophyta</taxon>
        <taxon>Tracheophyta</taxon>
        <taxon>Spermatophyta</taxon>
        <taxon>Magnoliopsida</taxon>
        <taxon>eudicotyledons</taxon>
        <taxon>Gunneridae</taxon>
        <taxon>Pentapetalae</taxon>
        <taxon>Saxifragales</taxon>
        <taxon>Altingiaceae</taxon>
        <taxon>Liquidambar</taxon>
    </lineage>
</organism>
<evidence type="ECO:0000256" key="1">
    <source>
        <dbReference type="SAM" id="MobiDB-lite"/>
    </source>
</evidence>
<feature type="compositionally biased region" description="Acidic residues" evidence="1">
    <location>
        <begin position="84"/>
        <end position="105"/>
    </location>
</feature>